<evidence type="ECO:0000256" key="2">
    <source>
        <dbReference type="ARBA" id="ARBA00022517"/>
    </source>
</evidence>
<dbReference type="VEuPathDB" id="CryptoDB:GNI_092270"/>
<dbReference type="eggNOG" id="KOG1951">
    <property type="taxonomic scope" value="Eukaryota"/>
</dbReference>
<dbReference type="InterPro" id="IPR038661">
    <property type="entry name" value="Ribosomal_eL33_sf"/>
</dbReference>
<accession>A0A023B5C2</accession>
<dbReference type="Pfam" id="PF04950">
    <property type="entry name" value="RIBIOP_C"/>
    <property type="match status" value="1"/>
</dbReference>
<feature type="region of interest" description="Disordered" evidence="4">
    <location>
        <begin position="573"/>
        <end position="627"/>
    </location>
</feature>
<evidence type="ECO:0000256" key="1">
    <source>
        <dbReference type="ARBA" id="ARBA00004604"/>
    </source>
</evidence>
<dbReference type="PANTHER" id="PTHR12858">
    <property type="entry name" value="RIBOSOME BIOGENESIS PROTEIN"/>
    <property type="match status" value="1"/>
</dbReference>
<dbReference type="GO" id="GO:0005730">
    <property type="term" value="C:nucleolus"/>
    <property type="evidence" value="ECO:0007669"/>
    <property type="project" value="UniProtKB-SubCell"/>
</dbReference>
<feature type="compositionally biased region" description="Acidic residues" evidence="4">
    <location>
        <begin position="368"/>
        <end position="379"/>
    </location>
</feature>
<dbReference type="OrthoDB" id="10260897at2759"/>
<dbReference type="Pfam" id="PF00004">
    <property type="entry name" value="AAA"/>
    <property type="match status" value="1"/>
</dbReference>
<feature type="compositionally biased region" description="Basic and acidic residues" evidence="4">
    <location>
        <begin position="435"/>
        <end position="446"/>
    </location>
</feature>
<feature type="compositionally biased region" description="Acidic residues" evidence="4">
    <location>
        <begin position="585"/>
        <end position="596"/>
    </location>
</feature>
<evidence type="ECO:0000256" key="3">
    <source>
        <dbReference type="ARBA" id="ARBA00023242"/>
    </source>
</evidence>
<reference evidence="6" key="1">
    <citation type="submission" date="2013-12" db="EMBL/GenBank/DDBJ databases">
        <authorList>
            <person name="Omoto C.K."/>
            <person name="Sibley D."/>
            <person name="Venepally P."/>
            <person name="Hadjithomas M."/>
            <person name="Karamycheva S."/>
            <person name="Brunk B."/>
            <person name="Roos D."/>
            <person name="Caler E."/>
            <person name="Lorenzi H."/>
        </authorList>
    </citation>
    <scope>NUCLEOTIDE SEQUENCE</scope>
</reference>
<keyword evidence="2" id="KW-0690">Ribosome biogenesis</keyword>
<dbReference type="PANTHER" id="PTHR12858:SF2">
    <property type="entry name" value="RIBOSOME BIOGENESIS PROTEIN BMS1 HOMOLOG"/>
    <property type="match status" value="1"/>
</dbReference>
<dbReference type="Proteomes" id="UP000019763">
    <property type="component" value="Unassembled WGS sequence"/>
</dbReference>
<dbReference type="InterPro" id="IPR027417">
    <property type="entry name" value="P-loop_NTPase"/>
</dbReference>
<proteinExistence type="predicted"/>
<dbReference type="InterPro" id="IPR007034">
    <property type="entry name" value="BMS1_TSR1_C"/>
</dbReference>
<feature type="region of interest" description="Disordered" evidence="4">
    <location>
        <begin position="1043"/>
        <end position="1072"/>
    </location>
</feature>
<feature type="region of interest" description="Disordered" evidence="4">
    <location>
        <begin position="360"/>
        <end position="476"/>
    </location>
</feature>
<dbReference type="InterPro" id="IPR030387">
    <property type="entry name" value="G_Bms1/Tsr1_dom"/>
</dbReference>
<feature type="compositionally biased region" description="Basic residues" evidence="4">
    <location>
        <begin position="1063"/>
        <end position="1072"/>
    </location>
</feature>
<keyword evidence="3" id="KW-0539">Nucleus</keyword>
<dbReference type="GO" id="GO:0034511">
    <property type="term" value="F:U3 snoRNA binding"/>
    <property type="evidence" value="ECO:0007669"/>
    <property type="project" value="TreeGrafter"/>
</dbReference>
<comment type="caution">
    <text evidence="6">The sequence shown here is derived from an EMBL/GenBank/DDBJ whole genome shotgun (WGS) entry which is preliminary data.</text>
</comment>
<protein>
    <submittedName>
        <fullName evidence="6">Preribosomal protein RNA</fullName>
    </submittedName>
</protein>
<dbReference type="Gene3D" id="3.40.50.300">
    <property type="entry name" value="P-loop containing nucleotide triphosphate hydrolases"/>
    <property type="match status" value="1"/>
</dbReference>
<gene>
    <name evidence="6" type="ORF">GNI_092270</name>
</gene>
<evidence type="ECO:0000313" key="6">
    <source>
        <dbReference type="EMBL" id="EZG59485.1"/>
    </source>
</evidence>
<sequence>MDGPQTNKAFRVKKSGAKVKRKEAKVERHNPKAFSFSGGHVSVQRRVQRSAEITEKRLKVSFAKDKSSWLSNAPPYVVVVHGPPGCGKTTLIKSLVKHYTRRTISVVGGPITLVSSKSRRLTLVECDSSMASMIDMAKVADLAIVMIDSRKGIELDSFEFVNLMQNHGMPKVIGVLTHLDHFAEKGDRFVDTKSLRKLKKRLKNRFWSELYNGAKLFYLCGIRSRRYLQRETLNLARFIATTKYEPIVWRSHHPYMIALGMEIEAPTQQELEENRRTCSFTGYLKGAPAREGYIYHVPGCGDFSLKKILTPEDPCPLPTNRQIDLRKQGDAARHVYAPMCDIGSLSVEGTSIYVTLHDKKSRKRNLSDDDDDDMSESESDEHSARDASDGWDTDDEEDGKEVKESDSEQDEDDDGSVVEGGLPQGWNCEFEEAVWTDRRDTEHDDSANELLTDEDGDDEDGDDEGDRRAKGNGSERNSVIEQLKTASQNLQDLDPIKVDQENWYAMVYQNVYCHRPDWQKFMSNHSESNDYTVDLFSGKAVDTLECWESTKVSDEYRFATLKTLSSIYEEERATKQLEGTQDDRTDTEEDKIEGDNETCSGSDSASDSVSDSESTGSESTGSESTGSVVGYATPLEGFCVSLMVLKSLRQVAFATGGWDAGVSEEERVLLREESEKGALGPGWALAAGTFVRMTLSDVDNAWVEELRANPRAILLGGIKSSENALTFIHARGRRHRWSPGILKSTEPLLFSAGWRRFQSLPYFAMEERESVRNRYLKYTPEHLHCQVYFHGYAVPPGTGLVAIKYAQRTLKSWRISLTGVAVENVAVPRVMKKLKFIGNVHEVLKNTAFVNGMFTSDLEVSRCIGVPIQTQSGIRGMIKKPKGQDGTFRATFEAPVNKNDVVICKAWYRVPMEPYCNPMLDLPTWDKLRTFVEVRRAEQLAPTPQKPDSVYKPLEIRNDPEVKPLKVPRQLQDTLPFAELKKTLVEEQDKTKPVKYTPYEHMVNKLLQQVVDQKRQVLQQQRDNLDQKKSRYAKAEAKRAAASAAKIKATKKSKFASQGKNLKSQRKRMRMD</sequence>
<dbReference type="PROSITE" id="PS51714">
    <property type="entry name" value="G_BMS1"/>
    <property type="match status" value="1"/>
</dbReference>
<dbReference type="GO" id="GO:0016887">
    <property type="term" value="F:ATP hydrolysis activity"/>
    <property type="evidence" value="ECO:0007669"/>
    <property type="project" value="InterPro"/>
</dbReference>
<dbReference type="SMART" id="SM01362">
    <property type="entry name" value="DUF663"/>
    <property type="match status" value="1"/>
</dbReference>
<dbReference type="InterPro" id="IPR003593">
    <property type="entry name" value="AAA+_ATPase"/>
</dbReference>
<feature type="region of interest" description="Disordered" evidence="4">
    <location>
        <begin position="1"/>
        <end position="25"/>
    </location>
</feature>
<dbReference type="GeneID" id="22913302"/>
<comment type="subcellular location">
    <subcellularLocation>
        <location evidence="1">Nucleus</location>
        <location evidence="1">Nucleolus</location>
    </subcellularLocation>
</comment>
<feature type="domain" description="Bms1-type G" evidence="5">
    <location>
        <begin position="73"/>
        <end position="245"/>
    </location>
</feature>
<dbReference type="InterPro" id="IPR003959">
    <property type="entry name" value="ATPase_AAA_core"/>
</dbReference>
<dbReference type="Gene3D" id="2.40.10.190">
    <property type="entry name" value="translation elongation factor selb, chain A, domain 4"/>
    <property type="match status" value="1"/>
</dbReference>
<dbReference type="Pfam" id="PF08142">
    <property type="entry name" value="AARP2CN"/>
    <property type="match status" value="1"/>
</dbReference>
<dbReference type="SMART" id="SM00382">
    <property type="entry name" value="AAA"/>
    <property type="match status" value="1"/>
</dbReference>
<dbReference type="GO" id="GO:0005524">
    <property type="term" value="F:ATP binding"/>
    <property type="evidence" value="ECO:0007669"/>
    <property type="project" value="InterPro"/>
</dbReference>
<evidence type="ECO:0000259" key="5">
    <source>
        <dbReference type="PROSITE" id="PS51714"/>
    </source>
</evidence>
<organism evidence="6 7">
    <name type="scientific">Gregarina niphandrodes</name>
    <name type="common">Septate eugregarine</name>
    <dbReference type="NCBI Taxonomy" id="110365"/>
    <lineage>
        <taxon>Eukaryota</taxon>
        <taxon>Sar</taxon>
        <taxon>Alveolata</taxon>
        <taxon>Apicomplexa</taxon>
        <taxon>Conoidasida</taxon>
        <taxon>Gregarinasina</taxon>
        <taxon>Eugregarinorida</taxon>
        <taxon>Gregarinidae</taxon>
        <taxon>Gregarina</taxon>
    </lineage>
</organism>
<keyword evidence="7" id="KW-1185">Reference proteome</keyword>
<dbReference type="GO" id="GO:0000479">
    <property type="term" value="P:endonucleolytic cleavage of tricistronic rRNA transcript (SSU-rRNA, 5.8S rRNA, LSU-rRNA)"/>
    <property type="evidence" value="ECO:0007669"/>
    <property type="project" value="TreeGrafter"/>
</dbReference>
<evidence type="ECO:0000256" key="4">
    <source>
        <dbReference type="SAM" id="MobiDB-lite"/>
    </source>
</evidence>
<dbReference type="OMA" id="KLHVPMV"/>
<dbReference type="SUPFAM" id="SSF52540">
    <property type="entry name" value="P-loop containing nucleoside triphosphate hydrolases"/>
    <property type="match status" value="1"/>
</dbReference>
<dbReference type="GO" id="GO:0030686">
    <property type="term" value="C:90S preribosome"/>
    <property type="evidence" value="ECO:0007669"/>
    <property type="project" value="TreeGrafter"/>
</dbReference>
<dbReference type="InterPro" id="IPR039761">
    <property type="entry name" value="Bms1/Tsr1"/>
</dbReference>
<name>A0A023B5C2_GRENI</name>
<evidence type="ECO:0000313" key="7">
    <source>
        <dbReference type="Proteomes" id="UP000019763"/>
    </source>
</evidence>
<dbReference type="GO" id="GO:0005840">
    <property type="term" value="C:ribosome"/>
    <property type="evidence" value="ECO:0007669"/>
    <property type="project" value="UniProtKB-KW"/>
</dbReference>
<dbReference type="SMART" id="SM00785">
    <property type="entry name" value="AARP2CN"/>
    <property type="match status" value="1"/>
</dbReference>
<feature type="compositionally biased region" description="Basic residues" evidence="4">
    <location>
        <begin position="10"/>
        <end position="23"/>
    </location>
</feature>
<feature type="compositionally biased region" description="Low complexity" evidence="4">
    <location>
        <begin position="600"/>
        <end position="627"/>
    </location>
</feature>
<dbReference type="GO" id="GO:0000462">
    <property type="term" value="P:maturation of SSU-rRNA from tricistronic rRNA transcript (SSU-rRNA, 5.8S rRNA, LSU-rRNA)"/>
    <property type="evidence" value="ECO:0007669"/>
    <property type="project" value="TreeGrafter"/>
</dbReference>
<feature type="compositionally biased region" description="Acidic residues" evidence="4">
    <location>
        <begin position="451"/>
        <end position="464"/>
    </location>
</feature>
<dbReference type="AlphaFoldDB" id="A0A023B5C2"/>
<dbReference type="InterPro" id="IPR012948">
    <property type="entry name" value="AARP2CN"/>
</dbReference>
<dbReference type="RefSeq" id="XP_011130888.1">
    <property type="nucleotide sequence ID" value="XM_011132586.1"/>
</dbReference>
<dbReference type="GO" id="GO:0005525">
    <property type="term" value="F:GTP binding"/>
    <property type="evidence" value="ECO:0007669"/>
    <property type="project" value="TreeGrafter"/>
</dbReference>
<feature type="compositionally biased region" description="Acidic residues" evidence="4">
    <location>
        <begin position="389"/>
        <end position="399"/>
    </location>
</feature>
<dbReference type="EMBL" id="AFNH02000690">
    <property type="protein sequence ID" value="EZG59485.1"/>
    <property type="molecule type" value="Genomic_DNA"/>
</dbReference>
<feature type="compositionally biased region" description="Acidic residues" evidence="4">
    <location>
        <begin position="407"/>
        <end position="416"/>
    </location>
</feature>
<dbReference type="GO" id="GO:0003924">
    <property type="term" value="F:GTPase activity"/>
    <property type="evidence" value="ECO:0007669"/>
    <property type="project" value="TreeGrafter"/>
</dbReference>